<feature type="domain" description="HTH cro/C1-type" evidence="1">
    <location>
        <begin position="17"/>
        <end position="71"/>
    </location>
</feature>
<organism evidence="2 3">
    <name type="scientific">Pseudomonas shahriarae</name>
    <dbReference type="NCBI Taxonomy" id="2745512"/>
    <lineage>
        <taxon>Bacteria</taxon>
        <taxon>Pseudomonadati</taxon>
        <taxon>Pseudomonadota</taxon>
        <taxon>Gammaproteobacteria</taxon>
        <taxon>Pseudomonadales</taxon>
        <taxon>Pseudomonadaceae</taxon>
        <taxon>Pseudomonas</taxon>
    </lineage>
</organism>
<dbReference type="Gene3D" id="1.10.260.40">
    <property type="entry name" value="lambda repressor-like DNA-binding domains"/>
    <property type="match status" value="1"/>
</dbReference>
<dbReference type="Proteomes" id="UP001148185">
    <property type="component" value="Unassembled WGS sequence"/>
</dbReference>
<evidence type="ECO:0000259" key="1">
    <source>
        <dbReference type="PROSITE" id="PS50943"/>
    </source>
</evidence>
<sequence length="83" mass="9358">MSKTIYRPEHDVLLSLLKKHRNAAKLTQAECSKALSRPQSFMSDVESGTRRLDIIQLRDLCKVLGISLCKFVQELENAIAVSN</sequence>
<proteinExistence type="predicted"/>
<comment type="caution">
    <text evidence="2">The sequence shown here is derived from an EMBL/GenBank/DDBJ whole genome shotgun (WGS) entry which is preliminary data.</text>
</comment>
<protein>
    <submittedName>
        <fullName evidence="2">Helix-turn-helix domain-containing protein</fullName>
    </submittedName>
</protein>
<dbReference type="SUPFAM" id="SSF47413">
    <property type="entry name" value="lambda repressor-like DNA-binding domains"/>
    <property type="match status" value="1"/>
</dbReference>
<name>A0A9X4C7V9_9PSED</name>
<evidence type="ECO:0000313" key="3">
    <source>
        <dbReference type="Proteomes" id="UP001148185"/>
    </source>
</evidence>
<dbReference type="RefSeq" id="WP_108226701.1">
    <property type="nucleotide sequence ID" value="NZ_JAMDHA010000082.1"/>
</dbReference>
<dbReference type="InterPro" id="IPR001387">
    <property type="entry name" value="Cro/C1-type_HTH"/>
</dbReference>
<dbReference type="Pfam" id="PF13560">
    <property type="entry name" value="HTH_31"/>
    <property type="match status" value="1"/>
</dbReference>
<dbReference type="EMBL" id="JAMDHA010000082">
    <property type="protein sequence ID" value="MDD1011887.1"/>
    <property type="molecule type" value="Genomic_DNA"/>
</dbReference>
<evidence type="ECO:0000313" key="2">
    <source>
        <dbReference type="EMBL" id="MDD1011887.1"/>
    </source>
</evidence>
<dbReference type="GO" id="GO:0003677">
    <property type="term" value="F:DNA binding"/>
    <property type="evidence" value="ECO:0007669"/>
    <property type="project" value="InterPro"/>
</dbReference>
<gene>
    <name evidence="2" type="ORF">M5G27_31080</name>
</gene>
<keyword evidence="3" id="KW-1185">Reference proteome</keyword>
<accession>A0A9X4C7V9</accession>
<dbReference type="AlphaFoldDB" id="A0A9X4C7V9"/>
<reference evidence="2 3" key="1">
    <citation type="submission" date="2022-05" db="EMBL/GenBank/DDBJ databases">
        <title>Novel Pseudomonas spp. Isolated from a Rainbow Trout Aquaculture Facility.</title>
        <authorList>
            <person name="Testerman T."/>
            <person name="Graf J."/>
        </authorList>
    </citation>
    <scope>NUCLEOTIDE SEQUENCE [LARGE SCALE GENOMIC DNA]</scope>
    <source>
        <strain evidence="2 3">ID1042</strain>
    </source>
</reference>
<dbReference type="SMART" id="SM00530">
    <property type="entry name" value="HTH_XRE"/>
    <property type="match status" value="1"/>
</dbReference>
<dbReference type="InterPro" id="IPR010982">
    <property type="entry name" value="Lambda_DNA-bd_dom_sf"/>
</dbReference>
<dbReference type="PROSITE" id="PS50943">
    <property type="entry name" value="HTH_CROC1"/>
    <property type="match status" value="1"/>
</dbReference>
<dbReference type="CDD" id="cd00093">
    <property type="entry name" value="HTH_XRE"/>
    <property type="match status" value="1"/>
</dbReference>